<organism evidence="4">
    <name type="scientific">viral metagenome</name>
    <dbReference type="NCBI Taxonomy" id="1070528"/>
    <lineage>
        <taxon>unclassified sequences</taxon>
        <taxon>metagenomes</taxon>
        <taxon>organismal metagenomes</taxon>
    </lineage>
</organism>
<dbReference type="AlphaFoldDB" id="A0A6C0JHZ5"/>
<protein>
    <recommendedName>
        <fullName evidence="5">Glycosyltransferase 2-like domain-containing protein</fullName>
    </recommendedName>
</protein>
<dbReference type="Pfam" id="PF00534">
    <property type="entry name" value="Glycos_transf_1"/>
    <property type="match status" value="1"/>
</dbReference>
<evidence type="ECO:0000256" key="1">
    <source>
        <dbReference type="SAM" id="MobiDB-lite"/>
    </source>
</evidence>
<dbReference type="Gene3D" id="3.90.550.10">
    <property type="entry name" value="Spore Coat Polysaccharide Biosynthesis Protein SpsA, Chain A"/>
    <property type="match status" value="1"/>
</dbReference>
<evidence type="ECO:0008006" key="5">
    <source>
        <dbReference type="Google" id="ProtNLM"/>
    </source>
</evidence>
<dbReference type="PANTHER" id="PTHR22916:SF3">
    <property type="entry name" value="UDP-GLCNAC:BETAGAL BETA-1,3-N-ACETYLGLUCOSAMINYLTRANSFERASE-LIKE PROTEIN 1"/>
    <property type="match status" value="1"/>
</dbReference>
<dbReference type="EMBL" id="MN740410">
    <property type="protein sequence ID" value="QHU05209.1"/>
    <property type="molecule type" value="Genomic_DNA"/>
</dbReference>
<sequence>MRVNLIGNFDSKGLMQDAMILRGLLANVHGEVQIHRVHHAMPQCAEAEINIFIEVINPSLFSYAAKNIWIPNIEWTHKAHIPYLKMVDEVWVKTREARDIFSELTSNTRYIGWTSIDKVFHEKKNYHKGIVLVGKNIYRNPKPVIQAYLKIKESNANLYSLLPDLVIPYNPECVEFFFPSELQNKITLISRVLTESEYDDLLKECGLAICTSATEGFGHAVNEAMSSGCNLIVSNIQPFLELTDNRGLFIATKEKVEHPTCMGNLVDVSVLDLMVKLQGYVNTPFKAKEVVSERNREMYEVRHAKFIESMQKLLGGLKPEEYVLANTFPPESELPDVSIVTLTYNRRIFMPLAQYSYMIQSYPEQKLEWIIVDDGEDSIEDMLFGIPNVKYVRLDTKTSIGEKRNIGVKSAMYDMIVMMDDDDVYPNNSVLHRIAMMGKEPKKQCVFSTTIPCYDIQKHISFMNVPPYSLPMAQRVSEASLAFTRQFWEDRKFTDIQIAEGNAFIHGREEMCREVSPQEVIVSLVHGKNTSSRKVPEGEPNGCHYGFNEQLFAVVSEIGNQLNTSCQTETGGDGGLTCLTSGGDDHPCQQEHHHQEHQHHHHHASSDQPLQACDEPSSS</sequence>
<name>A0A6C0JHZ5_9ZZZZ</name>
<feature type="domain" description="Glycosyltransferase 2-like" evidence="3">
    <location>
        <begin position="338"/>
        <end position="449"/>
    </location>
</feature>
<evidence type="ECO:0000259" key="3">
    <source>
        <dbReference type="Pfam" id="PF00535"/>
    </source>
</evidence>
<dbReference type="InterPro" id="IPR001296">
    <property type="entry name" value="Glyco_trans_1"/>
</dbReference>
<evidence type="ECO:0000259" key="2">
    <source>
        <dbReference type="Pfam" id="PF00534"/>
    </source>
</evidence>
<dbReference type="SUPFAM" id="SSF53448">
    <property type="entry name" value="Nucleotide-diphospho-sugar transferases"/>
    <property type="match status" value="1"/>
</dbReference>
<dbReference type="InterPro" id="IPR029044">
    <property type="entry name" value="Nucleotide-diphossugar_trans"/>
</dbReference>
<evidence type="ECO:0000313" key="4">
    <source>
        <dbReference type="EMBL" id="QHU05209.1"/>
    </source>
</evidence>
<reference evidence="4" key="1">
    <citation type="journal article" date="2020" name="Nature">
        <title>Giant virus diversity and host interactions through global metagenomics.</title>
        <authorList>
            <person name="Schulz F."/>
            <person name="Roux S."/>
            <person name="Paez-Espino D."/>
            <person name="Jungbluth S."/>
            <person name="Walsh D.A."/>
            <person name="Denef V.J."/>
            <person name="McMahon K.D."/>
            <person name="Konstantinidis K.T."/>
            <person name="Eloe-Fadrosh E.A."/>
            <person name="Kyrpides N.C."/>
            <person name="Woyke T."/>
        </authorList>
    </citation>
    <scope>NUCLEOTIDE SEQUENCE</scope>
    <source>
        <strain evidence="4">GVMAG-M-3300027734-16</strain>
    </source>
</reference>
<dbReference type="SUPFAM" id="SSF53756">
    <property type="entry name" value="UDP-Glycosyltransferase/glycogen phosphorylase"/>
    <property type="match status" value="1"/>
</dbReference>
<proteinExistence type="predicted"/>
<dbReference type="PANTHER" id="PTHR22916">
    <property type="entry name" value="GLYCOSYLTRANSFERASE"/>
    <property type="match status" value="1"/>
</dbReference>
<dbReference type="Gene3D" id="3.40.50.2000">
    <property type="entry name" value="Glycogen Phosphorylase B"/>
    <property type="match status" value="1"/>
</dbReference>
<accession>A0A6C0JHZ5</accession>
<feature type="region of interest" description="Disordered" evidence="1">
    <location>
        <begin position="586"/>
        <end position="619"/>
    </location>
</feature>
<dbReference type="Pfam" id="PF00535">
    <property type="entry name" value="Glycos_transf_2"/>
    <property type="match status" value="1"/>
</dbReference>
<dbReference type="GO" id="GO:0016758">
    <property type="term" value="F:hexosyltransferase activity"/>
    <property type="evidence" value="ECO:0007669"/>
    <property type="project" value="UniProtKB-ARBA"/>
</dbReference>
<feature type="domain" description="Glycosyl transferase family 1" evidence="2">
    <location>
        <begin position="181"/>
        <end position="246"/>
    </location>
</feature>
<dbReference type="InterPro" id="IPR001173">
    <property type="entry name" value="Glyco_trans_2-like"/>
</dbReference>